<dbReference type="AlphaFoldDB" id="A0A2J8LG84"/>
<protein>
    <submittedName>
        <fullName evidence="4">OPLAH isoform 5</fullName>
    </submittedName>
</protein>
<feature type="domain" description="Hydantoinase/oxoprolinase N-terminal" evidence="2">
    <location>
        <begin position="106"/>
        <end position="239"/>
    </location>
</feature>
<sequence length="254" mass="28169">MSLLSSYEGLRQEIQRLAQENEELRRLVQLIQENQELKLVLRNRGSSLGFCSSGFLAEVAASPRLPRRRTMKFKNAERVFPGLPAEELLWDPSPTTMGSPEGRFHFAIDRGGTFTDVFAQCPGGHARVLKLLSEDPANYADAPTEGIRRILEQEAGMLLPRDQPLDSSHIASIRMGTTVATNALLERKGERVALLVTRGFRDLLHIGTQARGDLFDLAVPMPEVLYEEVLEVDERVVLHRGEAGTGTPVKGRTG</sequence>
<keyword evidence="1" id="KW-0175">Coiled coil</keyword>
<dbReference type="InterPro" id="IPR045079">
    <property type="entry name" value="Oxoprolinase-like"/>
</dbReference>
<dbReference type="PANTHER" id="PTHR11365">
    <property type="entry name" value="5-OXOPROLINASE RELATED"/>
    <property type="match status" value="1"/>
</dbReference>
<dbReference type="GO" id="GO:0016787">
    <property type="term" value="F:hydrolase activity"/>
    <property type="evidence" value="ECO:0007669"/>
    <property type="project" value="InterPro"/>
</dbReference>
<name>A0A2J8LG84_PANTR</name>
<gene>
    <name evidence="4" type="ORF">CK820_G0029286</name>
</gene>
<evidence type="ECO:0000259" key="2">
    <source>
        <dbReference type="Pfam" id="PF05378"/>
    </source>
</evidence>
<evidence type="ECO:0000313" key="4">
    <source>
        <dbReference type="EMBL" id="PNI46278.1"/>
    </source>
</evidence>
<comment type="caution">
    <text evidence="4">The sequence shown here is derived from an EMBL/GenBank/DDBJ whole genome shotgun (WGS) entry which is preliminary data.</text>
</comment>
<organism evidence="4 5">
    <name type="scientific">Pan troglodytes</name>
    <name type="common">Chimpanzee</name>
    <dbReference type="NCBI Taxonomy" id="9598"/>
    <lineage>
        <taxon>Eukaryota</taxon>
        <taxon>Metazoa</taxon>
        <taxon>Chordata</taxon>
        <taxon>Craniata</taxon>
        <taxon>Vertebrata</taxon>
        <taxon>Euteleostomi</taxon>
        <taxon>Mammalia</taxon>
        <taxon>Eutheria</taxon>
        <taxon>Euarchontoglires</taxon>
        <taxon>Primates</taxon>
        <taxon>Haplorrhini</taxon>
        <taxon>Catarrhini</taxon>
        <taxon>Hominidae</taxon>
        <taxon>Pan</taxon>
    </lineage>
</organism>
<feature type="non-terminal residue" evidence="4">
    <location>
        <position position="254"/>
    </location>
</feature>
<accession>A0A2J8LG84</accession>
<dbReference type="InterPro" id="IPR029385">
    <property type="entry name" value="Speriolin_N"/>
</dbReference>
<feature type="coiled-coil region" evidence="1">
    <location>
        <begin position="7"/>
        <end position="37"/>
    </location>
</feature>
<dbReference type="InterPro" id="IPR008040">
    <property type="entry name" value="Hydant_A_N"/>
</dbReference>
<proteinExistence type="predicted"/>
<reference evidence="4 5" key="1">
    <citation type="submission" date="2017-12" db="EMBL/GenBank/DDBJ databases">
        <title>High-resolution comparative analysis of great ape genomes.</title>
        <authorList>
            <person name="Pollen A."/>
            <person name="Hastie A."/>
            <person name="Hormozdiari F."/>
            <person name="Dougherty M."/>
            <person name="Liu R."/>
            <person name="Chaisson M."/>
            <person name="Hoppe E."/>
            <person name="Hill C."/>
            <person name="Pang A."/>
            <person name="Hillier L."/>
            <person name="Baker C."/>
            <person name="Armstrong J."/>
            <person name="Shendure J."/>
            <person name="Paten B."/>
            <person name="Wilson R."/>
            <person name="Chao H."/>
            <person name="Schneider V."/>
            <person name="Ventura M."/>
            <person name="Kronenberg Z."/>
            <person name="Murali S."/>
            <person name="Gordon D."/>
            <person name="Cantsilieris S."/>
            <person name="Munson K."/>
            <person name="Nelson B."/>
            <person name="Raja A."/>
            <person name="Underwood J."/>
            <person name="Diekhans M."/>
            <person name="Fiddes I."/>
            <person name="Haussler D."/>
            <person name="Eichler E."/>
        </authorList>
    </citation>
    <scope>NUCLEOTIDE SEQUENCE [LARGE SCALE GENOMIC DNA]</scope>
    <source>
        <strain evidence="4">Yerkes chimp pedigree #C0471</strain>
    </source>
</reference>
<dbReference type="Proteomes" id="UP000236370">
    <property type="component" value="Unassembled WGS sequence"/>
</dbReference>
<evidence type="ECO:0000256" key="1">
    <source>
        <dbReference type="SAM" id="Coils"/>
    </source>
</evidence>
<dbReference type="PANTHER" id="PTHR11365:SF2">
    <property type="entry name" value="5-OXOPROLINASE"/>
    <property type="match status" value="1"/>
</dbReference>
<evidence type="ECO:0000259" key="3">
    <source>
        <dbReference type="Pfam" id="PF15058"/>
    </source>
</evidence>
<dbReference type="Pfam" id="PF15058">
    <property type="entry name" value="Speriolin_N"/>
    <property type="match status" value="1"/>
</dbReference>
<feature type="domain" description="Speriolin N-terminal" evidence="3">
    <location>
        <begin position="1"/>
        <end position="60"/>
    </location>
</feature>
<dbReference type="Pfam" id="PF05378">
    <property type="entry name" value="Hydant_A_N"/>
    <property type="match status" value="1"/>
</dbReference>
<evidence type="ECO:0000313" key="5">
    <source>
        <dbReference type="Proteomes" id="UP000236370"/>
    </source>
</evidence>
<dbReference type="EMBL" id="NBAG03000294">
    <property type="protein sequence ID" value="PNI46278.1"/>
    <property type="molecule type" value="Genomic_DNA"/>
</dbReference>